<dbReference type="PANTHER" id="PTHR10166:SF68">
    <property type="entry name" value="VWFA AND CACHE DOMAIN-CONTAINING PROTEIN 1"/>
    <property type="match status" value="1"/>
</dbReference>
<dbReference type="InterPro" id="IPR029151">
    <property type="entry name" value="Sensor-like_sf"/>
</dbReference>
<keyword evidence="2" id="KW-0472">Membrane</keyword>
<keyword evidence="2" id="KW-0812">Transmembrane</keyword>
<dbReference type="EMBL" id="JAODUO010000212">
    <property type="protein sequence ID" value="KAK2186115.1"/>
    <property type="molecule type" value="Genomic_DNA"/>
</dbReference>
<dbReference type="GO" id="GO:0005245">
    <property type="term" value="F:voltage-gated calcium channel activity"/>
    <property type="evidence" value="ECO:0007669"/>
    <property type="project" value="TreeGrafter"/>
</dbReference>
<evidence type="ECO:0000256" key="2">
    <source>
        <dbReference type="SAM" id="Phobius"/>
    </source>
</evidence>
<dbReference type="Gene3D" id="3.40.50.410">
    <property type="entry name" value="von Willebrand factor, type A domain"/>
    <property type="match status" value="1"/>
</dbReference>
<feature type="region of interest" description="Disordered" evidence="1">
    <location>
        <begin position="1126"/>
        <end position="1150"/>
    </location>
</feature>
<accession>A0AAD9P0Z1</accession>
<dbReference type="Proteomes" id="UP001209878">
    <property type="component" value="Unassembled WGS sequence"/>
</dbReference>
<evidence type="ECO:0000313" key="3">
    <source>
        <dbReference type="EMBL" id="KAK2186115.1"/>
    </source>
</evidence>
<keyword evidence="4" id="KW-1185">Reference proteome</keyword>
<evidence type="ECO:0008006" key="5">
    <source>
        <dbReference type="Google" id="ProtNLM"/>
    </source>
</evidence>
<reference evidence="3" key="1">
    <citation type="journal article" date="2023" name="Mol. Biol. Evol.">
        <title>Third-Generation Sequencing Reveals the Adaptive Role of the Epigenome in Three Deep-Sea Polychaetes.</title>
        <authorList>
            <person name="Perez M."/>
            <person name="Aroh O."/>
            <person name="Sun Y."/>
            <person name="Lan Y."/>
            <person name="Juniper S.K."/>
            <person name="Young C.R."/>
            <person name="Angers B."/>
            <person name="Qian P.Y."/>
        </authorList>
    </citation>
    <scope>NUCLEOTIDE SEQUENCE</scope>
    <source>
        <strain evidence="3">R07B-5</strain>
    </source>
</reference>
<dbReference type="AlphaFoldDB" id="A0AAD9P0Z1"/>
<gene>
    <name evidence="3" type="ORF">NP493_214g01008</name>
</gene>
<dbReference type="Gene3D" id="3.30.450.20">
    <property type="entry name" value="PAS domain"/>
    <property type="match status" value="2"/>
</dbReference>
<name>A0AAD9P0Z1_RIDPI</name>
<feature type="region of interest" description="Disordered" evidence="1">
    <location>
        <begin position="1171"/>
        <end position="1206"/>
    </location>
</feature>
<protein>
    <recommendedName>
        <fullName evidence="5">VWFA and cache domain-containing protein 1</fullName>
    </recommendedName>
</protein>
<dbReference type="InterPro" id="IPR036465">
    <property type="entry name" value="vWFA_dom_sf"/>
</dbReference>
<organism evidence="3 4">
    <name type="scientific">Ridgeia piscesae</name>
    <name type="common">Tubeworm</name>
    <dbReference type="NCBI Taxonomy" id="27915"/>
    <lineage>
        <taxon>Eukaryota</taxon>
        <taxon>Metazoa</taxon>
        <taxon>Spiralia</taxon>
        <taxon>Lophotrochozoa</taxon>
        <taxon>Annelida</taxon>
        <taxon>Polychaeta</taxon>
        <taxon>Sedentaria</taxon>
        <taxon>Canalipalpata</taxon>
        <taxon>Sabellida</taxon>
        <taxon>Siboglinidae</taxon>
        <taxon>Ridgeia</taxon>
    </lineage>
</organism>
<evidence type="ECO:0000256" key="1">
    <source>
        <dbReference type="SAM" id="MobiDB-lite"/>
    </source>
</evidence>
<dbReference type="InterPro" id="IPR051173">
    <property type="entry name" value="Ca_channel_alpha-2/delta"/>
</dbReference>
<dbReference type="FunFam" id="3.30.450.20:FF:000024">
    <property type="entry name" value="VWFA and cache domain-containing protein 1"/>
    <property type="match status" value="1"/>
</dbReference>
<dbReference type="SUPFAM" id="SSF53300">
    <property type="entry name" value="vWA-like"/>
    <property type="match status" value="1"/>
</dbReference>
<dbReference type="PANTHER" id="PTHR10166">
    <property type="entry name" value="VOLTAGE-DEPENDENT CALCIUM CHANNEL SUBUNIT ALPHA-2/DELTA-RELATED"/>
    <property type="match status" value="1"/>
</dbReference>
<dbReference type="GO" id="GO:0005891">
    <property type="term" value="C:voltage-gated calcium channel complex"/>
    <property type="evidence" value="ECO:0007669"/>
    <property type="project" value="TreeGrafter"/>
</dbReference>
<comment type="caution">
    <text evidence="3">The sequence shown here is derived from an EMBL/GenBank/DDBJ whole genome shotgun (WGS) entry which is preliminary data.</text>
</comment>
<evidence type="ECO:0000313" key="4">
    <source>
        <dbReference type="Proteomes" id="UP001209878"/>
    </source>
</evidence>
<keyword evidence="2" id="KW-1133">Transmembrane helix</keyword>
<feature type="transmembrane region" description="Helical" evidence="2">
    <location>
        <begin position="1045"/>
        <end position="1063"/>
    </location>
</feature>
<proteinExistence type="predicted"/>
<dbReference type="SUPFAM" id="SSF103190">
    <property type="entry name" value="Sensory domain-like"/>
    <property type="match status" value="1"/>
</dbReference>
<sequence length="1227" mass="137564">MEEKANPSQIGGIVINDEATVLGSKLRLLANNEIGVTTMQRIYNTLQYTDFKQNLTRKVEQISGQLLKRLSAYLKLLRTVKITVENLYRFHRIQPMQHRLDCCSLASSRLRWDKLYKTKVTSETTCDLVPPGVQSGVFNPGQNLTEVFQQNTLYMSGLKWQYFISTAGIHNEFPGHRFSSAPYSECSNKHDSRHREIYVSSVYPRPKNIVVVIDCGNSLSQNQMHTAKAIAKFVLLSLGEEDRVAVIGLSSEVSYAGQGDCLSSRLIPLSYDTRTHFTDFIDKLEKDKKPAMIVYISRGLLSSLTEARDVLDAISEENAITGHRVVINTYAVIDAGKPIMYEKSFLHDIAVQNFTKYAVPVRHFAPTPRGVMVAVNSSRDLTSTVGDFLKSFNWTTSNKPYISRPFHDTASTGMLMAVTWPCFYDGKMLGVAGLDVQLGELLEGITYYTGDGSSYAFLVDGNGKTLMHPSLHHPILTGVQPMYADISYYEQHPGFSEIRRLILRQEVGTQTLEVPHENTSHSNSLYTITRLEYTWKQINITNLAVDRRFIVVIKHLQEQVAHRQLTVPGPSQLAYHRLDMLPTDHTCIYLKQLATFDSSALFLSAVAFQKPYEHLSQDETKRTVLGYLAYLKDNTNLISNPGVREDVRKDVAVVSQINDSWLKQVTISALNDYIIRRYVATPSGVFMMYPGTLLSKGYDPSHRDWYTRATEFPGQVILTAPYLDVGGAGYIVTISHTIFEGKHARVPGQPQRVAAVMAIDVTLGYFYKLLVQQLPACLHNHIRCFVMDDRGYLIAHQGLIEPNGKGPLEQQHITHKEPLVANDILNHRGFVHKQLCNSYNDRTTQRFYHFNTSIDRVLTNLVHGEHCSRYQVTVIPGTNAFFGIVNETCTMMKAFCPCSMVDRLCLNCHRMEQSECECPCECPLDINYCNGTAQPAQHSIASCVHHAPPASLMTVSAEVAESLPQCVNTHCSHRHTKMECLGVLDCEWCQLDHDGHTSLKQPYCSQQRVCFAGVLGAATPYRDEVTVTDERDAVLKYHSSPVGPVAGGIMGCFLVLAIAIYCYRRRVHRRTQLQYMTAGPDTNSAHPDLAQIDSLDDLDSGHTNIVLATFDSPASISPYRMNTMYRRPTNPESDHGYSTMTPHEDSEQASTTCLEPLIIARDRYRPSIHVTGATATPMLPPPPGGSRRSRSPTPPQTQLPSSGQDEHQTMLPNQILANVQVHMVDTH</sequence>